<evidence type="ECO:0000313" key="2">
    <source>
        <dbReference type="Proteomes" id="UP000018817"/>
    </source>
</evidence>
<proteinExistence type="predicted"/>
<dbReference type="Proteomes" id="UP000018817">
    <property type="component" value="Unassembled WGS sequence"/>
</dbReference>
<protein>
    <submittedName>
        <fullName evidence="1">Uncharacterized protein</fullName>
    </submittedName>
</protein>
<evidence type="ECO:0000313" key="1">
    <source>
        <dbReference type="EMBL" id="ETN14407.1"/>
    </source>
</evidence>
<dbReference type="RefSeq" id="XP_008900257.1">
    <property type="nucleotide sequence ID" value="XM_008902009.1"/>
</dbReference>
<dbReference type="VEuPathDB" id="FungiDB:PPTG_22115"/>
<accession>W2QMJ1</accession>
<dbReference type="GeneID" id="20190714"/>
<name>W2QMJ1_PHYN3</name>
<reference evidence="1 2" key="2">
    <citation type="submission" date="2013-11" db="EMBL/GenBank/DDBJ databases">
        <title>The Genome Sequence of Phytophthora parasitica INRA-310.</title>
        <authorList>
            <consortium name="The Broad Institute Genomics Platform"/>
            <person name="Russ C."/>
            <person name="Tyler B."/>
            <person name="Panabieres F."/>
            <person name="Shan W."/>
            <person name="Tripathy S."/>
            <person name="Grunwald N."/>
            <person name="Machado M."/>
            <person name="Johnson C.S."/>
            <person name="Arredondo F."/>
            <person name="Hong C."/>
            <person name="Coffey M."/>
            <person name="Young S.K."/>
            <person name="Zeng Q."/>
            <person name="Gargeya S."/>
            <person name="Fitzgerald M."/>
            <person name="Abouelleil A."/>
            <person name="Alvarado L."/>
            <person name="Chapman S.B."/>
            <person name="Gainer-Dewar J."/>
            <person name="Goldberg J."/>
            <person name="Griggs A."/>
            <person name="Gujja S."/>
            <person name="Hansen M."/>
            <person name="Howarth C."/>
            <person name="Imamovic A."/>
            <person name="Ireland A."/>
            <person name="Larimer J."/>
            <person name="McCowan C."/>
            <person name="Murphy C."/>
            <person name="Pearson M."/>
            <person name="Poon T.W."/>
            <person name="Priest M."/>
            <person name="Roberts A."/>
            <person name="Saif S."/>
            <person name="Shea T."/>
            <person name="Sykes S."/>
            <person name="Wortman J."/>
            <person name="Nusbaum C."/>
            <person name="Birren B."/>
        </authorList>
    </citation>
    <scope>NUCLEOTIDE SEQUENCE [LARGE SCALE GENOMIC DNA]</scope>
    <source>
        <strain evidence="1 2">INRA-310</strain>
    </source>
</reference>
<reference evidence="2" key="1">
    <citation type="submission" date="2011-12" db="EMBL/GenBank/DDBJ databases">
        <authorList>
            <consortium name="The Broad Institute Genome Sequencing Platform"/>
            <person name="Russ C."/>
            <person name="Tyler B."/>
            <person name="Panabieres F."/>
            <person name="Shan W."/>
            <person name="Tripathy S."/>
            <person name="Grunwald N."/>
            <person name="Machado M."/>
            <person name="Young S.K."/>
            <person name="Zeng Q."/>
            <person name="Gargeya S."/>
            <person name="Fitzgerald M."/>
            <person name="Haas B."/>
            <person name="Abouelleil A."/>
            <person name="Alvarado L."/>
            <person name="Arachchi H.M."/>
            <person name="Berlin A."/>
            <person name="Chapman S.B."/>
            <person name="Gearin G."/>
            <person name="Goldberg J."/>
            <person name="Griggs A."/>
            <person name="Gujja S."/>
            <person name="Hansen M."/>
            <person name="Heiman D."/>
            <person name="Howarth C."/>
            <person name="Larimer J."/>
            <person name="Lui A."/>
            <person name="MacDonald P.J.P."/>
            <person name="McCowen C."/>
            <person name="Montmayeur A."/>
            <person name="Murphy C."/>
            <person name="Neiman D."/>
            <person name="Pearson M."/>
            <person name="Priest M."/>
            <person name="Roberts A."/>
            <person name="Saif S."/>
            <person name="Shea T."/>
            <person name="Sisk P."/>
            <person name="Stolte C."/>
            <person name="Sykes S."/>
            <person name="Wortman J."/>
            <person name="Nusbaum C."/>
            <person name="Birren B."/>
        </authorList>
    </citation>
    <scope>NUCLEOTIDE SEQUENCE [LARGE SCALE GENOMIC DNA]</scope>
    <source>
        <strain evidence="2">INRA-310</strain>
    </source>
</reference>
<dbReference type="EMBL" id="KI669572">
    <property type="protein sequence ID" value="ETN14407.1"/>
    <property type="molecule type" value="Genomic_DNA"/>
</dbReference>
<organism evidence="1 2">
    <name type="scientific">Phytophthora nicotianae (strain INRA-310)</name>
    <name type="common">Phytophthora parasitica</name>
    <dbReference type="NCBI Taxonomy" id="761204"/>
    <lineage>
        <taxon>Eukaryota</taxon>
        <taxon>Sar</taxon>
        <taxon>Stramenopiles</taxon>
        <taxon>Oomycota</taxon>
        <taxon>Peronosporomycetes</taxon>
        <taxon>Peronosporales</taxon>
        <taxon>Peronosporaceae</taxon>
        <taxon>Phytophthora</taxon>
    </lineage>
</organism>
<dbReference type="AlphaFoldDB" id="W2QMJ1"/>
<gene>
    <name evidence="1" type="ORF">PPTG_22115</name>
</gene>
<sequence>MLSPAMDPVFINRRAHTVLSKIAPSPILWQDVDLSLLPIRASTVNDGAGAKKVEREHEIGEMQQRVSDEKAKTALESKNPVVIGDAATIIIRTLSVTLFHEVSNIVL</sequence>